<dbReference type="GO" id="GO:0016491">
    <property type="term" value="F:oxidoreductase activity"/>
    <property type="evidence" value="ECO:0007669"/>
    <property type="project" value="UniProtKB-KW"/>
</dbReference>
<accession>A0A1I0RAF4</accession>
<dbReference type="Pfam" id="PF20256">
    <property type="entry name" value="MoCoBD_2"/>
    <property type="match status" value="2"/>
</dbReference>
<dbReference type="Pfam" id="PF01315">
    <property type="entry name" value="Ald_Xan_dh_C"/>
    <property type="match status" value="1"/>
</dbReference>
<evidence type="ECO:0000259" key="3">
    <source>
        <dbReference type="SMART" id="SM01008"/>
    </source>
</evidence>
<dbReference type="RefSeq" id="WP_092455723.1">
    <property type="nucleotide sequence ID" value="NZ_FOJI01000013.1"/>
</dbReference>
<proteinExistence type="predicted"/>
<evidence type="ECO:0000313" key="5">
    <source>
        <dbReference type="Proteomes" id="UP000199701"/>
    </source>
</evidence>
<keyword evidence="1" id="KW-0500">Molybdenum</keyword>
<dbReference type="InterPro" id="IPR036856">
    <property type="entry name" value="Ald_Oxase/Xan_DH_a/b_sf"/>
</dbReference>
<gene>
    <name evidence="4" type="ORF">SAMN05421659_11377</name>
</gene>
<dbReference type="PANTHER" id="PTHR11908:SF132">
    <property type="entry name" value="ALDEHYDE OXIDASE 1-RELATED"/>
    <property type="match status" value="1"/>
</dbReference>
<reference evidence="4 5" key="1">
    <citation type="submission" date="2016-10" db="EMBL/GenBank/DDBJ databases">
        <authorList>
            <person name="de Groot N.N."/>
        </authorList>
    </citation>
    <scope>NUCLEOTIDE SEQUENCE [LARGE SCALE GENOMIC DNA]</scope>
    <source>
        <strain evidence="4 5">DSM 9179</strain>
    </source>
</reference>
<keyword evidence="5" id="KW-1185">Reference proteome</keyword>
<dbReference type="Gene3D" id="3.30.365.10">
    <property type="entry name" value="Aldehyde oxidase/xanthine dehydrogenase, molybdopterin binding domain"/>
    <property type="match status" value="4"/>
</dbReference>
<dbReference type="InterPro" id="IPR016208">
    <property type="entry name" value="Ald_Oxase/xanthine_DH-like"/>
</dbReference>
<dbReference type="Proteomes" id="UP000199701">
    <property type="component" value="Unassembled WGS sequence"/>
</dbReference>
<dbReference type="InterPro" id="IPR008274">
    <property type="entry name" value="AldOxase/xan_DH_MoCoBD1"/>
</dbReference>
<dbReference type="AlphaFoldDB" id="A0A1I0RAF4"/>
<dbReference type="OrthoDB" id="9759099at2"/>
<dbReference type="InterPro" id="IPR046867">
    <property type="entry name" value="AldOxase/xan_DH_MoCoBD2"/>
</dbReference>
<dbReference type="InterPro" id="IPR000674">
    <property type="entry name" value="Ald_Oxase/Xan_DH_a/b"/>
</dbReference>
<evidence type="ECO:0000313" key="4">
    <source>
        <dbReference type="EMBL" id="SEW37807.1"/>
    </source>
</evidence>
<dbReference type="SUPFAM" id="SSF56003">
    <property type="entry name" value="Molybdenum cofactor-binding domain"/>
    <property type="match status" value="1"/>
</dbReference>
<dbReference type="EMBL" id="FOJI01000013">
    <property type="protein sequence ID" value="SEW37807.1"/>
    <property type="molecule type" value="Genomic_DNA"/>
</dbReference>
<dbReference type="SUPFAM" id="SSF54665">
    <property type="entry name" value="CO dehydrogenase molybdoprotein N-domain-like"/>
    <property type="match status" value="1"/>
</dbReference>
<sequence length="700" mass="77208">MSKISQSITKVDHAEKMSGDAKYVADLTFPNMLFGKMVRSTRPHGKIMKIELPDMQAGYGIVDYTDIPGSNGLKVIKSEQPIFAEHEVRFIGESILMVVGSDFDQVKEYAANVKIEYEDLPGVYSIDESIESCVEYQYEHGVVEESFAKAAKIIEETFYTGYQEQTYLETQGAIGIYQDNKVTVIGSLQCPYYVKDAVMYAMGYEKDQVQIIQSTTGGGFGGKEDYPSMIGCQVAIASKKFNCPVKLIFDRREDMVVTPKRHPAKLVYKVALDKNNQITAMDVDIRLDGGAYEGLSSVVLQRSLIAVTGVYKIAALRASGKVMVTNTVPNGAFRGFGAPQSFFAVEMIMSHIAKKIGMSPLDFKKQYLVEQGDQTATHGEFRYPIVLPKMLERAEALSDYSKKYKEYQNQSHEGRFKKGIGISLFLHGCGFTGSGEKDFIRSVVQLVKYEDDSIEILVSNTDMGQGVKTTFSKIVAQVLGIAVDQIKIANPDTDRVPNSGPTVASRSIMVVGKLLERAAEKLKENYKSGEYQMFEEHYVHPEMIPWDIKTFSGDAYPTYSWGVNIVEVEVDTLIAETKLLGVWAIYDVGNAIDDIIMKGQIDGGMLQGLGYASCEKMENVGGTIKQASMTDYIIPTSKDTVNFVSELVDNPYDGGPFGAKGAGELTIIGIAPAYASAVEEAVGHNINFIPVTPEKLMEML</sequence>
<feature type="domain" description="Aldehyde oxidase/xanthine dehydrogenase a/b hammerhead" evidence="3">
    <location>
        <begin position="18"/>
        <end position="121"/>
    </location>
</feature>
<evidence type="ECO:0000256" key="1">
    <source>
        <dbReference type="ARBA" id="ARBA00022505"/>
    </source>
</evidence>
<name>A0A1I0RAF4_9FIRM</name>
<dbReference type="GO" id="GO:0005506">
    <property type="term" value="F:iron ion binding"/>
    <property type="evidence" value="ECO:0007669"/>
    <property type="project" value="InterPro"/>
</dbReference>
<dbReference type="PANTHER" id="PTHR11908">
    <property type="entry name" value="XANTHINE DEHYDROGENASE"/>
    <property type="match status" value="1"/>
</dbReference>
<dbReference type="InterPro" id="IPR037165">
    <property type="entry name" value="AldOxase/xan_DH_Mopterin-bd_sf"/>
</dbReference>
<dbReference type="STRING" id="99656.SAMN05421659_11377"/>
<evidence type="ECO:0000256" key="2">
    <source>
        <dbReference type="ARBA" id="ARBA00023002"/>
    </source>
</evidence>
<dbReference type="Gene3D" id="3.90.1170.50">
    <property type="entry name" value="Aldehyde oxidase/xanthine dehydrogenase, a/b hammerhead"/>
    <property type="match status" value="1"/>
</dbReference>
<protein>
    <submittedName>
        <fullName evidence="4">CO or xanthine dehydrogenase, Mo-binding subunit</fullName>
    </submittedName>
</protein>
<keyword evidence="2" id="KW-0560">Oxidoreductase</keyword>
<organism evidence="4 5">
    <name type="scientific">[Clostridium] fimetarium</name>
    <dbReference type="NCBI Taxonomy" id="99656"/>
    <lineage>
        <taxon>Bacteria</taxon>
        <taxon>Bacillati</taxon>
        <taxon>Bacillota</taxon>
        <taxon>Clostridia</taxon>
        <taxon>Lachnospirales</taxon>
        <taxon>Lachnospiraceae</taxon>
    </lineage>
</organism>
<dbReference type="SMART" id="SM01008">
    <property type="entry name" value="Ald_Xan_dh_C"/>
    <property type="match status" value="1"/>
</dbReference>
<dbReference type="Pfam" id="PF02738">
    <property type="entry name" value="MoCoBD_1"/>
    <property type="match status" value="1"/>
</dbReference>